<keyword evidence="5 6" id="KW-0472">Membrane</keyword>
<reference evidence="9" key="1">
    <citation type="submission" date="2016-10" db="EMBL/GenBank/DDBJ databases">
        <title>High microdiversification within the ubiquitous acI lineage of Actinobacteria.</title>
        <authorList>
            <person name="Neuenschwander S.M."/>
            <person name="Salcher M."/>
            <person name="Ghai R."/>
            <person name="Pernthaler J."/>
        </authorList>
    </citation>
    <scope>NUCLEOTIDE SEQUENCE [LARGE SCALE GENOMIC DNA]</scope>
</reference>
<dbReference type="RefSeq" id="WP_095681146.1">
    <property type="nucleotide sequence ID" value="NZ_CP016768.2"/>
</dbReference>
<feature type="transmembrane region" description="Helical" evidence="6">
    <location>
        <begin position="80"/>
        <end position="103"/>
    </location>
</feature>
<evidence type="ECO:0000256" key="5">
    <source>
        <dbReference type="ARBA" id="ARBA00023136"/>
    </source>
</evidence>
<accession>A0A249JZB3</accession>
<evidence type="ECO:0000256" key="6">
    <source>
        <dbReference type="SAM" id="Phobius"/>
    </source>
</evidence>
<organism evidence="8 9">
    <name type="scientific">Candidatus Nanopelagicus limnae</name>
    <dbReference type="NCBI Taxonomy" id="1884634"/>
    <lineage>
        <taxon>Bacteria</taxon>
        <taxon>Bacillati</taxon>
        <taxon>Actinomycetota</taxon>
        <taxon>Actinomycetes</taxon>
        <taxon>Candidatus Nanopelagicales</taxon>
        <taxon>Candidatus Nanopelagicaceae</taxon>
        <taxon>Candidatus Nanopelagicus</taxon>
    </lineage>
</organism>
<dbReference type="GO" id="GO:0005886">
    <property type="term" value="C:plasma membrane"/>
    <property type="evidence" value="ECO:0007669"/>
    <property type="project" value="TreeGrafter"/>
</dbReference>
<dbReference type="AlphaFoldDB" id="A0A249JZB3"/>
<keyword evidence="9" id="KW-1185">Reference proteome</keyword>
<name>A0A249JZB3_9ACTN</name>
<evidence type="ECO:0000256" key="2">
    <source>
        <dbReference type="ARBA" id="ARBA00009399"/>
    </source>
</evidence>
<dbReference type="OrthoDB" id="9812049at2"/>
<dbReference type="PANTHER" id="PTHR38459">
    <property type="entry name" value="PROPHAGE BACTOPRENOL-LINKED GLUCOSE TRANSLOCASE HOMOLOG"/>
    <property type="match status" value="1"/>
</dbReference>
<proteinExistence type="inferred from homology"/>
<dbReference type="KEGG" id="abam:B1s21122_05920"/>
<evidence type="ECO:0000256" key="1">
    <source>
        <dbReference type="ARBA" id="ARBA00004141"/>
    </source>
</evidence>
<protein>
    <submittedName>
        <fullName evidence="8">GtrA-like protein</fullName>
    </submittedName>
</protein>
<feature type="transmembrane region" description="Helical" evidence="6">
    <location>
        <begin position="20"/>
        <end position="37"/>
    </location>
</feature>
<dbReference type="PANTHER" id="PTHR38459:SF1">
    <property type="entry name" value="PROPHAGE BACTOPRENOL-LINKED GLUCOSE TRANSLOCASE HOMOLOG"/>
    <property type="match status" value="1"/>
</dbReference>
<evidence type="ECO:0000256" key="4">
    <source>
        <dbReference type="ARBA" id="ARBA00022989"/>
    </source>
</evidence>
<keyword evidence="3 6" id="KW-0812">Transmembrane</keyword>
<sequence>MNLKLVKDKYFNYSMLRWSLVGITTTAIDYLLFILLYGITHSVYISNFLSATVATTLNYLSHYKWTFKSQEKYSKSGMKYLLNLIFWWIISTSIINFLVASGIDPRIAKLAPVIVIVPINYFVLNHLIFKGKFIKN</sequence>
<dbReference type="InterPro" id="IPR007267">
    <property type="entry name" value="GtrA_DPMS_TM"/>
</dbReference>
<dbReference type="GO" id="GO:0000271">
    <property type="term" value="P:polysaccharide biosynthetic process"/>
    <property type="evidence" value="ECO:0007669"/>
    <property type="project" value="InterPro"/>
</dbReference>
<keyword evidence="4 6" id="KW-1133">Transmembrane helix</keyword>
<dbReference type="Proteomes" id="UP000217153">
    <property type="component" value="Chromosome"/>
</dbReference>
<comment type="similarity">
    <text evidence="2">Belongs to the GtrA family.</text>
</comment>
<feature type="transmembrane region" description="Helical" evidence="6">
    <location>
        <begin position="43"/>
        <end position="60"/>
    </location>
</feature>
<evidence type="ECO:0000313" key="8">
    <source>
        <dbReference type="EMBL" id="ASY09842.1"/>
    </source>
</evidence>
<comment type="subcellular location">
    <subcellularLocation>
        <location evidence="1">Membrane</location>
        <topology evidence="1">Multi-pass membrane protein</topology>
    </subcellularLocation>
</comment>
<dbReference type="EMBL" id="CP016768">
    <property type="protein sequence ID" value="ASY09842.1"/>
    <property type="molecule type" value="Genomic_DNA"/>
</dbReference>
<dbReference type="InterPro" id="IPR051401">
    <property type="entry name" value="GtrA_CellWall_Glycosyl"/>
</dbReference>
<gene>
    <name evidence="8" type="ORF">B1s21122_05920</name>
</gene>
<evidence type="ECO:0000313" key="9">
    <source>
        <dbReference type="Proteomes" id="UP000217153"/>
    </source>
</evidence>
<dbReference type="Pfam" id="PF04138">
    <property type="entry name" value="GtrA_DPMS_TM"/>
    <property type="match status" value="1"/>
</dbReference>
<feature type="domain" description="GtrA/DPMS transmembrane" evidence="7">
    <location>
        <begin position="18"/>
        <end position="129"/>
    </location>
</feature>
<evidence type="ECO:0000256" key="3">
    <source>
        <dbReference type="ARBA" id="ARBA00022692"/>
    </source>
</evidence>
<evidence type="ECO:0000259" key="7">
    <source>
        <dbReference type="Pfam" id="PF04138"/>
    </source>
</evidence>
<feature type="transmembrane region" description="Helical" evidence="6">
    <location>
        <begin position="109"/>
        <end position="129"/>
    </location>
</feature>